<feature type="compositionally biased region" description="Basic and acidic residues" evidence="1">
    <location>
        <begin position="878"/>
        <end position="889"/>
    </location>
</feature>
<dbReference type="Proteomes" id="UP000827092">
    <property type="component" value="Unassembled WGS sequence"/>
</dbReference>
<dbReference type="EMBL" id="JAFNEN010000291">
    <property type="protein sequence ID" value="KAG8186746.1"/>
    <property type="molecule type" value="Genomic_DNA"/>
</dbReference>
<feature type="compositionally biased region" description="Polar residues" evidence="1">
    <location>
        <begin position="291"/>
        <end position="300"/>
    </location>
</feature>
<feature type="compositionally biased region" description="Basic residues" evidence="1">
    <location>
        <begin position="1098"/>
        <end position="1108"/>
    </location>
</feature>
<proteinExistence type="predicted"/>
<dbReference type="GO" id="GO:0005634">
    <property type="term" value="C:nucleus"/>
    <property type="evidence" value="ECO:0007669"/>
    <property type="project" value="TreeGrafter"/>
</dbReference>
<feature type="region of interest" description="Disordered" evidence="1">
    <location>
        <begin position="277"/>
        <end position="300"/>
    </location>
</feature>
<evidence type="ECO:0000259" key="2">
    <source>
        <dbReference type="Pfam" id="PF13926"/>
    </source>
</evidence>
<feature type="compositionally biased region" description="Polar residues" evidence="1">
    <location>
        <begin position="1046"/>
        <end position="1055"/>
    </location>
</feature>
<protein>
    <recommendedName>
        <fullName evidence="2">DUF4211 domain-containing protein</fullName>
    </recommendedName>
</protein>
<dbReference type="Pfam" id="PF13926">
    <property type="entry name" value="DUF4211"/>
    <property type="match status" value="1"/>
</dbReference>
<feature type="region of interest" description="Disordered" evidence="1">
    <location>
        <begin position="589"/>
        <end position="650"/>
    </location>
</feature>
<feature type="compositionally biased region" description="Basic residues" evidence="1">
    <location>
        <begin position="1075"/>
        <end position="1084"/>
    </location>
</feature>
<dbReference type="PANTHER" id="PTHR14689">
    <property type="entry name" value="PHORBOL-ESTER_DAG-TYPE DOMAIN-CONTAINING PROTEIN"/>
    <property type="match status" value="1"/>
</dbReference>
<feature type="region of interest" description="Disordered" evidence="1">
    <location>
        <begin position="837"/>
        <end position="1123"/>
    </location>
</feature>
<feature type="region of interest" description="Disordered" evidence="1">
    <location>
        <begin position="1"/>
        <end position="27"/>
    </location>
</feature>
<keyword evidence="4" id="KW-1185">Reference proteome</keyword>
<reference evidence="3 4" key="1">
    <citation type="journal article" date="2022" name="Nat. Ecol. Evol.">
        <title>A masculinizing supergene underlies an exaggerated male reproductive morph in a spider.</title>
        <authorList>
            <person name="Hendrickx F."/>
            <person name="De Corte Z."/>
            <person name="Sonet G."/>
            <person name="Van Belleghem S.M."/>
            <person name="Kostlbacher S."/>
            <person name="Vangestel C."/>
        </authorList>
    </citation>
    <scope>NUCLEOTIDE SEQUENCE [LARGE SCALE GENOMIC DNA]</scope>
    <source>
        <strain evidence="3">W744_W776</strain>
    </source>
</reference>
<feature type="compositionally biased region" description="Acidic residues" evidence="1">
    <location>
        <begin position="1025"/>
        <end position="1039"/>
    </location>
</feature>
<feature type="compositionally biased region" description="Polar residues" evidence="1">
    <location>
        <begin position="196"/>
        <end position="210"/>
    </location>
</feature>
<dbReference type="InterPro" id="IPR025451">
    <property type="entry name" value="DUF4211"/>
</dbReference>
<feature type="compositionally biased region" description="Basic and acidic residues" evidence="1">
    <location>
        <begin position="991"/>
        <end position="1004"/>
    </location>
</feature>
<feature type="compositionally biased region" description="Basic and acidic residues" evidence="1">
    <location>
        <begin position="796"/>
        <end position="805"/>
    </location>
</feature>
<name>A0AAV6UT64_9ARAC</name>
<feature type="domain" description="DUF4211" evidence="2">
    <location>
        <begin position="1223"/>
        <end position="1333"/>
    </location>
</feature>
<evidence type="ECO:0000313" key="4">
    <source>
        <dbReference type="Proteomes" id="UP000827092"/>
    </source>
</evidence>
<feature type="compositionally biased region" description="Polar residues" evidence="1">
    <location>
        <begin position="923"/>
        <end position="935"/>
    </location>
</feature>
<evidence type="ECO:0000256" key="1">
    <source>
        <dbReference type="SAM" id="MobiDB-lite"/>
    </source>
</evidence>
<sequence>MNSSGWQPYSSGSTHLPSTSRQDTLNNVPTANSFLASSATYKDLQSPLSDPSVTELNNSCYEPISPAVLKEAAKYIPDEFFNGICKDSQSGVQSFLQCSGESRNEGSFPDSNNSYSAPSVGFNVSTIDRKPIGFDSTSIDQKPIGFNSTSIDQKPIVNQFNSSISTSFNSSSSVLDQPSSSPFGVLPHLVPPAKPSTVSRGSENFISPGSKTVPPYSNGPYAAAAENNGIMHNPLSNSSLSNDTATPSPAAINSLSSNFSSPSNDYANYSPQTMGAYNKSVHSPAPRSPSVAHQSYPSSPYTNMDSVGHISTVPPCSPLMNGGTYVNTTLKSVPNTIRNGLHKQPQMCNSSNSAISNNFSACCTPQSHIGPIPGLSKTPDYHNDYNMYIPDRVSPSSFSSGYTSMPSSRISNDSRLSLSPRGNANISHEAQMRFGHMRSGPSATAPSPTYQLNNVVTGQDMQYSPQKMKPPAYMPYQTTINSSNTCYGGQSRMMSNKVAADVDPYVYNSPEEDEKTAADIFNCEIDLTMSTSTPYSKYMDNKLPYRNNANSFSAMSRPNTTDSFFNRSLPQQSANNSLVQPPVYIKKEPMSTTEHQVPPMNNYYGSRDLGYTRSMSCDQPRKRAGRRGRRRAGGNIGTRGGRGRGRPVNEDKPVYFYDSSSRQGHNLQQQFKRDPDYTPVVNVSEQTRTVSIGNFSLPSSATFNWGAAGSGSSNASKAPGFKEGMTQIKQELSHYDIVMQVRPRRNLRSCSRGKGDNQFSCEFSVYVEKREDPTPGTVWPSKEEPQPEVPEEPEMPELKPQETPKKNKNSHPIKKESGLDDLKMKIVFDVETNKWCCERGKGTSESPLTLSSEDEDESTDNSLPTDFEPFNLLSGNQIKKEIYSDHESNQSDEETVPKVTNIDSATSKSNSKASCPKRHNPKPNLTSSCVSNSENFLAGQLKLKSEPLPPSPAQQKKELVENKNNSSPPHEIKDSNIEEAESASSNGQDLTTEKSEEMDQEKNKKLALRSSNKEPEPGPSTQLDSAEELDLADCSDSDTDPAWTPVGSNKSSDTNKGFGGPSGRKRGPKSSTGRKSTRGKKRKTSLSPTPVEPPVQTRTRKKNPPKPKKPTETKGKGGRKDNADRFLIAKADIDKPTPYIWKVDRKSSMLQRYELSLQNGVLLYHSSFTYAAGNQFCVNNYVEAKVKVLSPETVQYLGPNLSETAEVALSELKQEDEPKAKEETFEYLKEDFIVYVQSLLSQDVDSTFLEEIQKFKDDYFLVPIKNLETLSQVKKELLLNELWNEDIKKSIHYFPQVNILESGIDNIKCQACERGTSLKLLQFFGQAYDANTLAHVASPAPATTQFSVCDNCSISVSLYSRLHHYKYNLFVECHSKASQVKANNSDVQAPEEVLKVCLEDVKWINTIFAEAVKLWLDCKKEEEEDDS</sequence>
<comment type="caution">
    <text evidence="3">The sequence shown here is derived from an EMBL/GenBank/DDBJ whole genome shotgun (WGS) entry which is preliminary data.</text>
</comment>
<feature type="region of interest" description="Disordered" evidence="1">
    <location>
        <begin position="191"/>
        <end position="220"/>
    </location>
</feature>
<feature type="compositionally biased region" description="Basic and acidic residues" evidence="1">
    <location>
        <begin position="813"/>
        <end position="823"/>
    </location>
</feature>
<feature type="compositionally biased region" description="Basic and acidic residues" evidence="1">
    <location>
        <begin position="1109"/>
        <end position="1123"/>
    </location>
</feature>
<feature type="region of interest" description="Disordered" evidence="1">
    <location>
        <begin position="771"/>
        <end position="823"/>
    </location>
</feature>
<feature type="compositionally biased region" description="Polar residues" evidence="1">
    <location>
        <begin position="901"/>
        <end position="913"/>
    </location>
</feature>
<feature type="compositionally biased region" description="Basic residues" evidence="1">
    <location>
        <begin position="622"/>
        <end position="632"/>
    </location>
</feature>
<gene>
    <name evidence="3" type="ORF">JTE90_027646</name>
</gene>
<dbReference type="PANTHER" id="PTHR14689:SF0">
    <property type="entry name" value="COILED-COIL DOMAIN-CONTAINING PROTEIN 82"/>
    <property type="match status" value="1"/>
</dbReference>
<evidence type="ECO:0000313" key="3">
    <source>
        <dbReference type="EMBL" id="KAG8186746.1"/>
    </source>
</evidence>
<accession>A0AAV6UT64</accession>
<organism evidence="3 4">
    <name type="scientific">Oedothorax gibbosus</name>
    <dbReference type="NCBI Taxonomy" id="931172"/>
    <lineage>
        <taxon>Eukaryota</taxon>
        <taxon>Metazoa</taxon>
        <taxon>Ecdysozoa</taxon>
        <taxon>Arthropoda</taxon>
        <taxon>Chelicerata</taxon>
        <taxon>Arachnida</taxon>
        <taxon>Araneae</taxon>
        <taxon>Araneomorphae</taxon>
        <taxon>Entelegynae</taxon>
        <taxon>Araneoidea</taxon>
        <taxon>Linyphiidae</taxon>
        <taxon>Erigoninae</taxon>
        <taxon>Oedothorax</taxon>
    </lineage>
</organism>